<dbReference type="Pfam" id="PF10698">
    <property type="entry name" value="DUF2505"/>
    <property type="match status" value="1"/>
</dbReference>
<dbReference type="OrthoDB" id="3266819at2"/>
<name>A0A1I3MG51_9ACTN</name>
<dbReference type="STRING" id="1005945.SAMN05216561_11588"/>
<dbReference type="Proteomes" id="UP000198649">
    <property type="component" value="Unassembled WGS sequence"/>
</dbReference>
<evidence type="ECO:0000313" key="1">
    <source>
        <dbReference type="EMBL" id="SFI96074.1"/>
    </source>
</evidence>
<proteinExistence type="predicted"/>
<organism evidence="1 2">
    <name type="scientific">Nocardioides psychrotolerans</name>
    <dbReference type="NCBI Taxonomy" id="1005945"/>
    <lineage>
        <taxon>Bacteria</taxon>
        <taxon>Bacillati</taxon>
        <taxon>Actinomycetota</taxon>
        <taxon>Actinomycetes</taxon>
        <taxon>Propionibacteriales</taxon>
        <taxon>Nocardioidaceae</taxon>
        <taxon>Nocardioides</taxon>
    </lineage>
</organism>
<reference evidence="1 2" key="1">
    <citation type="submission" date="2016-10" db="EMBL/GenBank/DDBJ databases">
        <authorList>
            <person name="de Groot N.N."/>
        </authorList>
    </citation>
    <scope>NUCLEOTIDE SEQUENCE [LARGE SCALE GENOMIC DNA]</scope>
    <source>
        <strain evidence="1 2">CGMCC 1.11156</strain>
    </source>
</reference>
<accession>A0A1I3MG51</accession>
<protein>
    <recommendedName>
        <fullName evidence="3">Carbon monoxide dehydrogenase subunit G</fullName>
    </recommendedName>
</protein>
<evidence type="ECO:0008006" key="3">
    <source>
        <dbReference type="Google" id="ProtNLM"/>
    </source>
</evidence>
<dbReference type="InterPro" id="IPR019639">
    <property type="entry name" value="DUF2505"/>
</dbReference>
<evidence type="ECO:0000313" key="2">
    <source>
        <dbReference type="Proteomes" id="UP000198649"/>
    </source>
</evidence>
<gene>
    <name evidence="1" type="ORF">SAMN05216561_11588</name>
</gene>
<sequence length="164" mass="17303">MMCDMLFRTEQSYDAAPDAVLAMLSDPAFREKVCAAQHVVSCDVKIEMAGAGFTSVVTTEQNTSGLPSIAKKFVGETTSAIITETWKDGSGGTLEIKAPGKPTDVSGSIRLVEAGAGTTEVVELTIKVKVPLIGGKLEHLLVDSIQAGYDVEQRVGSAWLAGER</sequence>
<dbReference type="AlphaFoldDB" id="A0A1I3MG51"/>
<keyword evidence="2" id="KW-1185">Reference proteome</keyword>
<dbReference type="EMBL" id="FOQG01000015">
    <property type="protein sequence ID" value="SFI96074.1"/>
    <property type="molecule type" value="Genomic_DNA"/>
</dbReference>